<evidence type="ECO:0000313" key="12">
    <source>
        <dbReference type="Proteomes" id="UP001203338"/>
    </source>
</evidence>
<evidence type="ECO:0000256" key="10">
    <source>
        <dbReference type="HAMAP-Rule" id="MF_02203"/>
    </source>
</evidence>
<keyword evidence="9 10" id="KW-0131">Cell cycle</keyword>
<dbReference type="Gene3D" id="3.30.420.270">
    <property type="match status" value="1"/>
</dbReference>
<evidence type="ECO:0000256" key="8">
    <source>
        <dbReference type="ARBA" id="ARBA00023136"/>
    </source>
</evidence>
<name>A0ABT0PFU4_9GAMM</name>
<feature type="transmembrane region" description="Helical" evidence="10">
    <location>
        <begin position="12"/>
        <end position="34"/>
    </location>
</feature>
<evidence type="ECO:0000256" key="5">
    <source>
        <dbReference type="ARBA" id="ARBA00022618"/>
    </source>
</evidence>
<dbReference type="EMBL" id="JAMFLX010000011">
    <property type="protein sequence ID" value="MCL6270242.1"/>
    <property type="molecule type" value="Genomic_DNA"/>
</dbReference>
<comment type="subunit">
    <text evidence="10">The Tol-Pal system is composed of five core proteins: the inner membrane proteins TolA, TolQ and TolR, the periplasmic protein TolB and the outer membrane protein Pal. They form a network linking the inner and outer membranes and the peptidoglycan layer.</text>
</comment>
<evidence type="ECO:0000313" key="11">
    <source>
        <dbReference type="EMBL" id="MCL6270242.1"/>
    </source>
</evidence>
<dbReference type="InterPro" id="IPR003400">
    <property type="entry name" value="ExbD"/>
</dbReference>
<proteinExistence type="inferred from homology"/>
<organism evidence="11 12">
    <name type="scientific">Parendozoicomonas callyspongiae</name>
    <dbReference type="NCBI Taxonomy" id="2942213"/>
    <lineage>
        <taxon>Bacteria</taxon>
        <taxon>Pseudomonadati</taxon>
        <taxon>Pseudomonadota</taxon>
        <taxon>Gammaproteobacteria</taxon>
        <taxon>Oceanospirillales</taxon>
        <taxon>Endozoicomonadaceae</taxon>
        <taxon>Parendozoicomonas</taxon>
    </lineage>
</organism>
<evidence type="ECO:0000256" key="7">
    <source>
        <dbReference type="ARBA" id="ARBA00022989"/>
    </source>
</evidence>
<evidence type="ECO:0000256" key="3">
    <source>
        <dbReference type="ARBA" id="ARBA00022475"/>
    </source>
</evidence>
<evidence type="ECO:0000256" key="2">
    <source>
        <dbReference type="ARBA" id="ARBA00005811"/>
    </source>
</evidence>
<evidence type="ECO:0000256" key="9">
    <source>
        <dbReference type="ARBA" id="ARBA00023306"/>
    </source>
</evidence>
<accession>A0ABT0PFU4</accession>
<keyword evidence="5 10" id="KW-0132">Cell division</keyword>
<dbReference type="Proteomes" id="UP001203338">
    <property type="component" value="Unassembled WGS sequence"/>
</dbReference>
<evidence type="ECO:0000256" key="1">
    <source>
        <dbReference type="ARBA" id="ARBA00004162"/>
    </source>
</evidence>
<keyword evidence="3 10" id="KW-1003">Cell membrane</keyword>
<dbReference type="RefSeq" id="WP_249699462.1">
    <property type="nucleotide sequence ID" value="NZ_JAMFLX010000011.1"/>
</dbReference>
<comment type="similarity">
    <text evidence="2 10">Belongs to the ExbD/TolR family.</text>
</comment>
<protein>
    <recommendedName>
        <fullName evidence="10">Tol-Pal system protein TolR</fullName>
    </recommendedName>
</protein>
<comment type="caution">
    <text evidence="11">The sequence shown here is derived from an EMBL/GenBank/DDBJ whole genome shotgun (WGS) entry which is preliminary data.</text>
</comment>
<keyword evidence="8 10" id="KW-0472">Membrane</keyword>
<dbReference type="NCBIfam" id="TIGR02801">
    <property type="entry name" value="tolR"/>
    <property type="match status" value="1"/>
</dbReference>
<dbReference type="InterPro" id="IPR014168">
    <property type="entry name" value="Tol-Pal_TolR"/>
</dbReference>
<evidence type="ECO:0000256" key="6">
    <source>
        <dbReference type="ARBA" id="ARBA00022692"/>
    </source>
</evidence>
<keyword evidence="6 10" id="KW-0812">Transmembrane</keyword>
<keyword evidence="12" id="KW-1185">Reference proteome</keyword>
<dbReference type="PANTHER" id="PTHR30558:SF7">
    <property type="entry name" value="TOL-PAL SYSTEM PROTEIN TOLR"/>
    <property type="match status" value="1"/>
</dbReference>
<dbReference type="HAMAP" id="MF_02203">
    <property type="entry name" value="TolR"/>
    <property type="match status" value="1"/>
</dbReference>
<keyword evidence="7 10" id="KW-1133">Transmembrane helix</keyword>
<keyword evidence="4 10" id="KW-0997">Cell inner membrane</keyword>
<gene>
    <name evidence="10 11" type="primary">tolR</name>
    <name evidence="11" type="ORF">M3P05_09920</name>
</gene>
<evidence type="ECO:0000256" key="4">
    <source>
        <dbReference type="ARBA" id="ARBA00022519"/>
    </source>
</evidence>
<dbReference type="Pfam" id="PF02472">
    <property type="entry name" value="ExbD"/>
    <property type="match status" value="1"/>
</dbReference>
<reference evidence="11 12" key="1">
    <citation type="submission" date="2022-05" db="EMBL/GenBank/DDBJ databases">
        <authorList>
            <person name="Park J.-S."/>
        </authorList>
    </citation>
    <scope>NUCLEOTIDE SEQUENCE [LARGE SCALE GENOMIC DNA]</scope>
    <source>
        <strain evidence="11 12">2012CJ34-2</strain>
    </source>
</reference>
<comment type="function">
    <text evidence="10">Part of the Tol-Pal system, which plays a role in outer membrane invagination during cell division and is important for maintaining outer membrane integrity.</text>
</comment>
<sequence length="140" mass="15146">MAGRRKPMSEINMVPFIDIMMVMLVAFMVSSPMFTQGVHVELPKTDSKPVEIPPGEEPLIVAIKPDGSYYLSLESTGDKSLSLEDLADKVSRIKKAKPSTLVLVQGDKEALYGSVVRAMAALQKVGVDDVGLITEPGELN</sequence>
<comment type="subcellular location">
    <subcellularLocation>
        <location evidence="10">Cell inner membrane</location>
        <topology evidence="10">Single-pass membrane protein</topology>
    </subcellularLocation>
    <subcellularLocation>
        <location evidence="1">Cell membrane</location>
        <topology evidence="1">Single-pass membrane protein</topology>
    </subcellularLocation>
</comment>
<dbReference type="PANTHER" id="PTHR30558">
    <property type="entry name" value="EXBD MEMBRANE COMPONENT OF PMF-DRIVEN MACROMOLECULE IMPORT SYSTEM"/>
    <property type="match status" value="1"/>
</dbReference>